<evidence type="ECO:0000256" key="3">
    <source>
        <dbReference type="ARBA" id="ARBA00022692"/>
    </source>
</evidence>
<dbReference type="InterPro" id="IPR054321">
    <property type="entry name" value="PspC-rel_TM"/>
</dbReference>
<evidence type="ECO:0000313" key="10">
    <source>
        <dbReference type="EMBL" id="WCT12429.1"/>
    </source>
</evidence>
<dbReference type="InterPro" id="IPR052027">
    <property type="entry name" value="PspC"/>
</dbReference>
<feature type="domain" description="PspC-related transmembrane region" evidence="8">
    <location>
        <begin position="208"/>
        <end position="344"/>
    </location>
</feature>
<feature type="domain" description="Phage shock protein PspC N-terminal" evidence="7">
    <location>
        <begin position="108"/>
        <end position="165"/>
    </location>
</feature>
<evidence type="ECO:0000259" key="8">
    <source>
        <dbReference type="Pfam" id="PF22571"/>
    </source>
</evidence>
<feature type="domain" description="PspC-related ToastRack" evidence="9">
    <location>
        <begin position="396"/>
        <end position="528"/>
    </location>
</feature>
<proteinExistence type="predicted"/>
<accession>A0ABY7T862</accession>
<protein>
    <submittedName>
        <fullName evidence="10">PspC domain-containing protein</fullName>
    </submittedName>
</protein>
<feature type="transmembrane region" description="Helical" evidence="6">
    <location>
        <begin position="135"/>
        <end position="162"/>
    </location>
</feature>
<dbReference type="Pfam" id="PF04024">
    <property type="entry name" value="PspC"/>
    <property type="match status" value="1"/>
</dbReference>
<dbReference type="InterPro" id="IPR054319">
    <property type="entry name" value="PspC-rel_ToastRack"/>
</dbReference>
<feature type="transmembrane region" description="Helical" evidence="6">
    <location>
        <begin position="317"/>
        <end position="337"/>
    </location>
</feature>
<evidence type="ECO:0000256" key="4">
    <source>
        <dbReference type="ARBA" id="ARBA00022989"/>
    </source>
</evidence>
<evidence type="ECO:0000256" key="1">
    <source>
        <dbReference type="ARBA" id="ARBA00004162"/>
    </source>
</evidence>
<keyword evidence="4 6" id="KW-1133">Transmembrane helix</keyword>
<keyword evidence="11" id="KW-1185">Reference proteome</keyword>
<dbReference type="InterPro" id="IPR007168">
    <property type="entry name" value="Phageshock_PspC_N"/>
</dbReference>
<organism evidence="10 11">
    <name type="scientific">Mucilaginibacter jinjuensis</name>
    <dbReference type="NCBI Taxonomy" id="1176721"/>
    <lineage>
        <taxon>Bacteria</taxon>
        <taxon>Pseudomonadati</taxon>
        <taxon>Bacteroidota</taxon>
        <taxon>Sphingobacteriia</taxon>
        <taxon>Sphingobacteriales</taxon>
        <taxon>Sphingobacteriaceae</taxon>
        <taxon>Mucilaginibacter</taxon>
    </lineage>
</organism>
<dbReference type="RefSeq" id="WP_273630692.1">
    <property type="nucleotide sequence ID" value="NZ_CP117167.1"/>
</dbReference>
<evidence type="ECO:0000256" key="5">
    <source>
        <dbReference type="ARBA" id="ARBA00023136"/>
    </source>
</evidence>
<dbReference type="PANTHER" id="PTHR33885">
    <property type="entry name" value="PHAGE SHOCK PROTEIN C"/>
    <property type="match status" value="1"/>
</dbReference>
<name>A0ABY7T862_9SPHI</name>
<comment type="subcellular location">
    <subcellularLocation>
        <location evidence="1">Cell membrane</location>
        <topology evidence="1">Single-pass membrane protein</topology>
    </subcellularLocation>
</comment>
<dbReference type="Pfam" id="PF22744">
    <property type="entry name" value="Toast-rack_PspC-Cterm"/>
    <property type="match status" value="1"/>
</dbReference>
<keyword evidence="3 6" id="KW-0812">Transmembrane</keyword>
<feature type="transmembrane region" description="Helical" evidence="6">
    <location>
        <begin position="238"/>
        <end position="263"/>
    </location>
</feature>
<gene>
    <name evidence="10" type="ORF">PQO05_00600</name>
</gene>
<dbReference type="PANTHER" id="PTHR33885:SF3">
    <property type="entry name" value="PHAGE SHOCK PROTEIN C"/>
    <property type="match status" value="1"/>
</dbReference>
<reference evidence="10 11" key="1">
    <citation type="submission" date="2023-02" db="EMBL/GenBank/DDBJ databases">
        <title>Genome sequence of Mucilaginibacter jinjuensis strain KACC 16571.</title>
        <authorList>
            <person name="Kim S."/>
            <person name="Heo J."/>
            <person name="Kwon S.-W."/>
        </authorList>
    </citation>
    <scope>NUCLEOTIDE SEQUENCE [LARGE SCALE GENOMIC DNA]</scope>
    <source>
        <strain evidence="10 11">KACC 16571</strain>
    </source>
</reference>
<keyword evidence="5 6" id="KW-0472">Membrane</keyword>
<dbReference type="Proteomes" id="UP001216139">
    <property type="component" value="Chromosome"/>
</dbReference>
<evidence type="ECO:0000313" key="11">
    <source>
        <dbReference type="Proteomes" id="UP001216139"/>
    </source>
</evidence>
<keyword evidence="2" id="KW-1003">Cell membrane</keyword>
<evidence type="ECO:0000256" key="6">
    <source>
        <dbReference type="SAM" id="Phobius"/>
    </source>
</evidence>
<evidence type="ECO:0000256" key="2">
    <source>
        <dbReference type="ARBA" id="ARBA00022475"/>
    </source>
</evidence>
<dbReference type="Pfam" id="PF22571">
    <property type="entry name" value="LiaI-LiaF-TM_PspC"/>
    <property type="match status" value="1"/>
</dbReference>
<evidence type="ECO:0000259" key="7">
    <source>
        <dbReference type="Pfam" id="PF04024"/>
    </source>
</evidence>
<evidence type="ECO:0000259" key="9">
    <source>
        <dbReference type="Pfam" id="PF22744"/>
    </source>
</evidence>
<sequence length="546" mass="62428">MNKTIIININGTVFHIEEQAYEILKRYMTGVKRHFFDSEDSLEITTDIENRIAELFTEILQRENRQAIIDQDVDFVIEQMGAVEDFEGAAADGDISTGYTYATGPEKRRLFRDPDDHLVAGVCSGIANYFDTQPVWIRLAFAISTLFAGTGLFLYVVLWIVLPKAVTRADRMAMKGEKLDLQGFKKNFEAEMHHVKGRLQDAHLEAQPFIYRFRDFIREFFTFTGSFVAQASKLILKLIGFAFMLSFFSMAIALIVMLVMVVGFNKDLHLMFPFNIIGNRYEIWLYLSAFAAALVPLLTLILVLAKLVFNTRSINRSTASTLLVVWICAISIFVFFATKVASGFKSSATFDETISIKPSTAPNTYYLKLDNTRFFTAEDSARLDIQSKFHGLVVTNDDEDSDEQEPRNVSIYVEKSDDVTKPVLIERYRSKGPDYEKALFNARNTRYNFIQKDSVLTFDYKLHRLNAEAWHGEEIELTLKVPLNTNLVVDKNLDPYMHVNIYRCADDNKQREATNARFIMTDNGLQCKVDTLVTDTIKVNTNAKKF</sequence>
<feature type="transmembrane region" description="Helical" evidence="6">
    <location>
        <begin position="283"/>
        <end position="305"/>
    </location>
</feature>
<dbReference type="EMBL" id="CP117167">
    <property type="protein sequence ID" value="WCT12429.1"/>
    <property type="molecule type" value="Genomic_DNA"/>
</dbReference>